<evidence type="ECO:0000313" key="4">
    <source>
        <dbReference type="Proteomes" id="UP000307749"/>
    </source>
</evidence>
<dbReference type="GO" id="GO:0030527">
    <property type="term" value="F:structural constituent of chromatin"/>
    <property type="evidence" value="ECO:0007669"/>
    <property type="project" value="InterPro"/>
</dbReference>
<name>A0A4V3UTR9_9GAMM</name>
<evidence type="ECO:0000256" key="1">
    <source>
        <dbReference type="ARBA" id="ARBA00023125"/>
    </source>
</evidence>
<protein>
    <recommendedName>
        <fullName evidence="2">HU domain-containing protein</fullName>
    </recommendedName>
</protein>
<dbReference type="GO" id="GO:0003677">
    <property type="term" value="F:DNA binding"/>
    <property type="evidence" value="ECO:0007669"/>
    <property type="project" value="UniProtKB-KW"/>
</dbReference>
<comment type="caution">
    <text evidence="3">The sequence shown here is derived from an EMBL/GenBank/DDBJ whole genome shotgun (WGS) entry which is preliminary data.</text>
</comment>
<keyword evidence="1" id="KW-0238">DNA-binding</keyword>
<feature type="domain" description="HU" evidence="2">
    <location>
        <begin position="1"/>
        <end position="55"/>
    </location>
</feature>
<proteinExistence type="predicted"/>
<dbReference type="Proteomes" id="UP000307749">
    <property type="component" value="Unassembled WGS sequence"/>
</dbReference>
<dbReference type="STRING" id="993689.GCA_002077135_00347"/>
<keyword evidence="4" id="KW-1185">Reference proteome</keyword>
<reference evidence="3 4" key="1">
    <citation type="submission" date="2017-02" db="EMBL/GenBank/DDBJ databases">
        <title>Whole genome sequencing of Metallibacterium scheffleri DSM 24874 (T).</title>
        <authorList>
            <person name="Kumar S."/>
            <person name="Patil P."/>
            <person name="Patil P.B."/>
        </authorList>
    </citation>
    <scope>NUCLEOTIDE SEQUENCE [LARGE SCALE GENOMIC DNA]</scope>
    <source>
        <strain evidence="3 4">DSM 24874</strain>
    </source>
</reference>
<sequence length="91" mass="10122">MDYKSLITRIEGMTDLHPQLIRKVIDALSIACASELRNGAPIAIGDLGTLCVMEQVQHGRRMTKTQSYVLQPSNVTSKRLKSRNIILSVVK</sequence>
<dbReference type="AlphaFoldDB" id="A0A4V3UTR9"/>
<dbReference type="Pfam" id="PF18291">
    <property type="entry name" value="HU-HIG"/>
    <property type="match status" value="1"/>
</dbReference>
<dbReference type="EMBL" id="MWQO01000008">
    <property type="protein sequence ID" value="THD11631.1"/>
    <property type="molecule type" value="Genomic_DNA"/>
</dbReference>
<dbReference type="InterPro" id="IPR010992">
    <property type="entry name" value="IHF-like_DNA-bd_dom_sf"/>
</dbReference>
<evidence type="ECO:0000313" key="3">
    <source>
        <dbReference type="EMBL" id="THD11631.1"/>
    </source>
</evidence>
<gene>
    <name evidence="3" type="ORF">B1806_02535</name>
</gene>
<evidence type="ECO:0000259" key="2">
    <source>
        <dbReference type="Pfam" id="PF18291"/>
    </source>
</evidence>
<accession>A0A4V3UTR9</accession>
<organism evidence="3 4">
    <name type="scientific">Metallibacterium scheffleri</name>
    <dbReference type="NCBI Taxonomy" id="993689"/>
    <lineage>
        <taxon>Bacteria</taxon>
        <taxon>Pseudomonadati</taxon>
        <taxon>Pseudomonadota</taxon>
        <taxon>Gammaproteobacteria</taxon>
        <taxon>Lysobacterales</taxon>
        <taxon>Rhodanobacteraceae</taxon>
        <taxon>Metallibacterium</taxon>
    </lineage>
</organism>
<dbReference type="SUPFAM" id="SSF47729">
    <property type="entry name" value="IHF-like DNA-binding proteins"/>
    <property type="match status" value="1"/>
</dbReference>
<dbReference type="InterPro" id="IPR041607">
    <property type="entry name" value="HU-HIG"/>
</dbReference>